<feature type="compositionally biased region" description="Basic and acidic residues" evidence="1">
    <location>
        <begin position="98"/>
        <end position="115"/>
    </location>
</feature>
<dbReference type="Proteomes" id="UP000244855">
    <property type="component" value="Unassembled WGS sequence"/>
</dbReference>
<organism evidence="2 3">
    <name type="scientific">Periconia macrospinosa</name>
    <dbReference type="NCBI Taxonomy" id="97972"/>
    <lineage>
        <taxon>Eukaryota</taxon>
        <taxon>Fungi</taxon>
        <taxon>Dikarya</taxon>
        <taxon>Ascomycota</taxon>
        <taxon>Pezizomycotina</taxon>
        <taxon>Dothideomycetes</taxon>
        <taxon>Pleosporomycetidae</taxon>
        <taxon>Pleosporales</taxon>
        <taxon>Massarineae</taxon>
        <taxon>Periconiaceae</taxon>
        <taxon>Periconia</taxon>
    </lineage>
</organism>
<dbReference type="EMBL" id="KZ806758">
    <property type="protein sequence ID" value="PVH90071.1"/>
    <property type="molecule type" value="Genomic_DNA"/>
</dbReference>
<gene>
    <name evidence="2" type="ORF">DM02DRAFT_91413</name>
</gene>
<feature type="region of interest" description="Disordered" evidence="1">
    <location>
        <begin position="71"/>
        <end position="115"/>
    </location>
</feature>
<keyword evidence="3" id="KW-1185">Reference proteome</keyword>
<dbReference type="AlphaFoldDB" id="A0A2V1CWP2"/>
<proteinExistence type="predicted"/>
<evidence type="ECO:0000256" key="1">
    <source>
        <dbReference type="SAM" id="MobiDB-lite"/>
    </source>
</evidence>
<sequence>MVNKIQDRKFFNNVGPAFSTDQHNVQKFQFLGNSDPKSKRRRIYVQNVHVLCADFVRDCLEDLIVRQNARSWVHRSKQQQPEKTRRVKVKKKSNVRKARLDPQRKRMACLDRSRR</sequence>
<feature type="compositionally biased region" description="Basic residues" evidence="1">
    <location>
        <begin position="85"/>
        <end position="97"/>
    </location>
</feature>
<protein>
    <submittedName>
        <fullName evidence="2">Uncharacterized protein</fullName>
    </submittedName>
</protein>
<evidence type="ECO:0000313" key="2">
    <source>
        <dbReference type="EMBL" id="PVH90071.1"/>
    </source>
</evidence>
<accession>A0A2V1CWP2</accession>
<evidence type="ECO:0000313" key="3">
    <source>
        <dbReference type="Proteomes" id="UP000244855"/>
    </source>
</evidence>
<name>A0A2V1CWP2_9PLEO</name>
<reference evidence="2 3" key="1">
    <citation type="journal article" date="2018" name="Sci. Rep.">
        <title>Comparative genomics provides insights into the lifestyle and reveals functional heterogeneity of dark septate endophytic fungi.</title>
        <authorList>
            <person name="Knapp D.G."/>
            <person name="Nemeth J.B."/>
            <person name="Barry K."/>
            <person name="Hainaut M."/>
            <person name="Henrissat B."/>
            <person name="Johnson J."/>
            <person name="Kuo A."/>
            <person name="Lim J.H.P."/>
            <person name="Lipzen A."/>
            <person name="Nolan M."/>
            <person name="Ohm R.A."/>
            <person name="Tamas L."/>
            <person name="Grigoriev I.V."/>
            <person name="Spatafora J.W."/>
            <person name="Nagy L.G."/>
            <person name="Kovacs G.M."/>
        </authorList>
    </citation>
    <scope>NUCLEOTIDE SEQUENCE [LARGE SCALE GENOMIC DNA]</scope>
    <source>
        <strain evidence="2 3">DSE2036</strain>
    </source>
</reference>